<feature type="compositionally biased region" description="Low complexity" evidence="1">
    <location>
        <begin position="668"/>
        <end position="678"/>
    </location>
</feature>
<feature type="compositionally biased region" description="Low complexity" evidence="1">
    <location>
        <begin position="135"/>
        <end position="146"/>
    </location>
</feature>
<feature type="region of interest" description="Disordered" evidence="1">
    <location>
        <begin position="1049"/>
        <end position="1161"/>
    </location>
</feature>
<feature type="region of interest" description="Disordered" evidence="1">
    <location>
        <begin position="1"/>
        <end position="348"/>
    </location>
</feature>
<feature type="compositionally biased region" description="Gly residues" evidence="1">
    <location>
        <begin position="283"/>
        <end position="302"/>
    </location>
</feature>
<feature type="region of interest" description="Disordered" evidence="1">
    <location>
        <begin position="1184"/>
        <end position="1222"/>
    </location>
</feature>
<feature type="compositionally biased region" description="Gly residues" evidence="1">
    <location>
        <begin position="795"/>
        <end position="805"/>
    </location>
</feature>
<feature type="region of interest" description="Disordered" evidence="1">
    <location>
        <begin position="647"/>
        <end position="829"/>
    </location>
</feature>
<dbReference type="GO" id="GO:0005884">
    <property type="term" value="C:actin filament"/>
    <property type="evidence" value="ECO:0007669"/>
    <property type="project" value="TreeGrafter"/>
</dbReference>
<reference evidence="2 3" key="1">
    <citation type="journal article" date="2024" name="Proc. Natl. Acad. Sci. U.S.A.">
        <title>The genetic regulatory architecture and epigenomic basis for age-related changes in rattlesnake venom.</title>
        <authorList>
            <person name="Hogan M.P."/>
            <person name="Holding M.L."/>
            <person name="Nystrom G.S."/>
            <person name="Colston T.J."/>
            <person name="Bartlett D.A."/>
            <person name="Mason A.J."/>
            <person name="Ellsworth S.A."/>
            <person name="Rautsaw R.M."/>
            <person name="Lawrence K.C."/>
            <person name="Strickland J.L."/>
            <person name="He B."/>
            <person name="Fraser P."/>
            <person name="Margres M.J."/>
            <person name="Gilbert D.M."/>
            <person name="Gibbs H.L."/>
            <person name="Parkinson C.L."/>
            <person name="Rokyta D.R."/>
        </authorList>
    </citation>
    <scope>NUCLEOTIDE SEQUENCE [LARGE SCALE GENOMIC DNA]</scope>
    <source>
        <strain evidence="2">DRR0105</strain>
    </source>
</reference>
<dbReference type="AlphaFoldDB" id="A0AAW1BS44"/>
<dbReference type="InterPro" id="IPR051412">
    <property type="entry name" value="Formin_Homology_Diaphanous_sf"/>
</dbReference>
<feature type="compositionally biased region" description="Pro residues" evidence="1">
    <location>
        <begin position="397"/>
        <end position="410"/>
    </location>
</feature>
<dbReference type="EMBL" id="JAOTOJ010000003">
    <property type="protein sequence ID" value="KAK9405020.1"/>
    <property type="molecule type" value="Genomic_DNA"/>
</dbReference>
<feature type="compositionally biased region" description="Low complexity" evidence="1">
    <location>
        <begin position="212"/>
        <end position="253"/>
    </location>
</feature>
<feature type="compositionally biased region" description="Low complexity" evidence="1">
    <location>
        <begin position="178"/>
        <end position="188"/>
    </location>
</feature>
<feature type="compositionally biased region" description="Pro residues" evidence="1">
    <location>
        <begin position="259"/>
        <end position="269"/>
    </location>
</feature>
<sequence>MPIIPCQHGGGGGGGEGTQDHAVHPSFPSPGVFRRGGLHSLSHPPRPTRCVSPPRVFRRGALQPPSSPAGRKGPKSRWRLLSGTRESAALGNVPAPLPPRAGQAAGRGRPSGRPHVALARPGASAPLPSPEGSRRAQQQQQQQRGRQASRRAQRSPGRAGQRLSREAPPASPGPAHPSLPAGAPAGLSRPVPPQRFVSGSFQPAAAGGGRAPGPSARGRQQLGGPARLSQAGAAAAAAPRPTARPSSGRPAPSLEEDGPPAPAARPPARPCALRPGRDEAGRRGGAALTGGIPRRGGGGGGRRAQRRPEEAPAQPPDRPPSAAARPASPGPAGPGAAAAAEAAAEEEKLPPAPAGLLLRRLLLLLLLLLLPASAAPGRAQQRSLARPGQDSLGSPAMPKPPPPPPAPPPLLRSAGGNRPGDSELGRQFRDWCLRTYGDSAKTKTVTRSKYQRIAEVLQGGGGGGGNGNGGNGGGGGGEKGKFQFWVRSKGFRLGNGPREPPAAKMGPGVVYVPVKTGTVSAARGRRNGPGWVCVPHCPGGGAGREDGGDARGGTAREDGAGGGREGGSRRGLRRCCFLHRAGGAPLPAPGGGSRGRGRLLYLAVCARHPRPSPIAPRPGTCSSPPPARPAGLAGPLASDCLLVPRRLGRGGRGAGEEEEGAPPPARRPPWAETAAAKGNAGGTAPPPPPLAPPRGPSAPAGRRLQVGAGPARAAPACPCWQRSRSARREQQLIVPRLPGGRRAASEPPPHPSEPSRAGRAVPPSLPLSLPSRPGQESPAEQRRHCSLPRGSTFCGAGGRARGGGVSRLPRGSSPRPPRSPPASPPRPQPPLPCRLCQGGVWHPVGLGGGGWLAASSPPVPCTICPGDWALGRQSVGGAGLAGKVHLCVCVCVVVQGRARVLVCVCARETREAACARPCACLPPSLPPPGKEAPSRLSAATAARWLAGRSLHAEAKGLSQAPEGGGAVGTSPLPSCPSCPMASSLKKRSKKLRKVLAGNDGRCSPSQLAVSLGLGAPAVAGKMEAGGSVFPCQWGGFLSLWSSPPTSVLLGNWDPPQPGSPSPGSSAKVLGCRQRGPGGRARSWQGREGLAEDPLPGALGSAVGHEKKKKEEEDEGTAPVGGTGQERGPGREAHPLHRLGKGYPRGAARSESGTFRPDTLRLPPLPCPQWLGAGSAVSGNVPAAGAENQETKSFLSTLSPPHSPPGRISGARALPGCSEPPSALDKPTWASNGGLSRARPLTFGLIECSQDAHAFLQPAGLATKWGDV</sequence>
<evidence type="ECO:0000313" key="3">
    <source>
        <dbReference type="Proteomes" id="UP001474421"/>
    </source>
</evidence>
<feature type="region of interest" description="Disordered" evidence="1">
    <location>
        <begin position="611"/>
        <end position="635"/>
    </location>
</feature>
<gene>
    <name evidence="2" type="ORF">NXF25_009847</name>
</gene>
<comment type="caution">
    <text evidence="2">The sequence shown here is derived from an EMBL/GenBank/DDBJ whole genome shotgun (WGS) entry which is preliminary data.</text>
</comment>
<feature type="compositionally biased region" description="Basic and acidic residues" evidence="1">
    <location>
        <begin position="543"/>
        <end position="559"/>
    </location>
</feature>
<dbReference type="PANTHER" id="PTHR45691:SF6">
    <property type="entry name" value="PROTEIN DIAPHANOUS"/>
    <property type="match status" value="1"/>
</dbReference>
<accession>A0AAW1BS44</accession>
<feature type="compositionally biased region" description="Polar residues" evidence="1">
    <location>
        <begin position="1190"/>
        <end position="1199"/>
    </location>
</feature>
<keyword evidence="3" id="KW-1185">Reference proteome</keyword>
<feature type="compositionally biased region" description="Pro residues" evidence="1">
    <location>
        <begin position="814"/>
        <end position="829"/>
    </location>
</feature>
<feature type="region of interest" description="Disordered" evidence="1">
    <location>
        <begin position="541"/>
        <end position="569"/>
    </location>
</feature>
<protein>
    <submittedName>
        <fullName evidence="2">Nucleolar protein 4-like</fullName>
    </submittedName>
</protein>
<organism evidence="2 3">
    <name type="scientific">Crotalus adamanteus</name>
    <name type="common">Eastern diamondback rattlesnake</name>
    <dbReference type="NCBI Taxonomy" id="8729"/>
    <lineage>
        <taxon>Eukaryota</taxon>
        <taxon>Metazoa</taxon>
        <taxon>Chordata</taxon>
        <taxon>Craniata</taxon>
        <taxon>Vertebrata</taxon>
        <taxon>Euteleostomi</taxon>
        <taxon>Lepidosauria</taxon>
        <taxon>Squamata</taxon>
        <taxon>Bifurcata</taxon>
        <taxon>Unidentata</taxon>
        <taxon>Episquamata</taxon>
        <taxon>Toxicofera</taxon>
        <taxon>Serpentes</taxon>
        <taxon>Colubroidea</taxon>
        <taxon>Viperidae</taxon>
        <taxon>Crotalinae</taxon>
        <taxon>Crotalus</taxon>
    </lineage>
</organism>
<name>A0AAW1BS44_CROAD</name>
<dbReference type="PANTHER" id="PTHR45691">
    <property type="entry name" value="PROTEIN DIAPHANOUS"/>
    <property type="match status" value="1"/>
</dbReference>
<feature type="compositionally biased region" description="Pro residues" evidence="1">
    <location>
        <begin position="684"/>
        <end position="696"/>
    </location>
</feature>
<feature type="region of interest" description="Disordered" evidence="1">
    <location>
        <begin position="375"/>
        <end position="424"/>
    </location>
</feature>
<feature type="compositionally biased region" description="Gly residues" evidence="1">
    <location>
        <begin position="8"/>
        <end position="17"/>
    </location>
</feature>
<feature type="compositionally biased region" description="Low complexity" evidence="1">
    <location>
        <begin position="697"/>
        <end position="719"/>
    </location>
</feature>
<evidence type="ECO:0000313" key="2">
    <source>
        <dbReference type="EMBL" id="KAK9405020.1"/>
    </source>
</evidence>
<dbReference type="Proteomes" id="UP001474421">
    <property type="component" value="Unassembled WGS sequence"/>
</dbReference>
<evidence type="ECO:0000256" key="1">
    <source>
        <dbReference type="SAM" id="MobiDB-lite"/>
    </source>
</evidence>
<dbReference type="GO" id="GO:0030041">
    <property type="term" value="P:actin filament polymerization"/>
    <property type="evidence" value="ECO:0007669"/>
    <property type="project" value="TreeGrafter"/>
</dbReference>
<proteinExistence type="predicted"/>